<dbReference type="SMART" id="SM00320">
    <property type="entry name" value="WD40"/>
    <property type="match status" value="7"/>
</dbReference>
<dbReference type="CDD" id="cd00200">
    <property type="entry name" value="WD40"/>
    <property type="match status" value="1"/>
</dbReference>
<dbReference type="Gene3D" id="2.130.10.10">
    <property type="entry name" value="YVTN repeat-like/Quinoprotein amine dehydrogenase"/>
    <property type="match status" value="2"/>
</dbReference>
<dbReference type="EMBL" id="CAMXCT030000297">
    <property type="protein sequence ID" value="CAL4764107.1"/>
    <property type="molecule type" value="Genomic_DNA"/>
</dbReference>
<dbReference type="InterPro" id="IPR015943">
    <property type="entry name" value="WD40/YVTN_repeat-like_dom_sf"/>
</dbReference>
<evidence type="ECO:0000313" key="5">
    <source>
        <dbReference type="EMBL" id="CAI3976795.1"/>
    </source>
</evidence>
<keyword evidence="2" id="KW-0677">Repeat</keyword>
<keyword evidence="7" id="KW-1185">Reference proteome</keyword>
<evidence type="ECO:0000313" key="6">
    <source>
        <dbReference type="EMBL" id="CAL4764107.1"/>
    </source>
</evidence>
<feature type="domain" description="Ubiquitin-like" evidence="4">
    <location>
        <begin position="105"/>
        <end position="160"/>
    </location>
</feature>
<reference evidence="6 7" key="2">
    <citation type="submission" date="2024-05" db="EMBL/GenBank/DDBJ databases">
        <authorList>
            <person name="Chen Y."/>
            <person name="Shah S."/>
            <person name="Dougan E. K."/>
            <person name="Thang M."/>
            <person name="Chan C."/>
        </authorList>
    </citation>
    <scope>NUCLEOTIDE SEQUENCE [LARGE SCALE GENOMIC DNA]</scope>
</reference>
<dbReference type="Proteomes" id="UP001152797">
    <property type="component" value="Unassembled WGS sequence"/>
</dbReference>
<dbReference type="InterPro" id="IPR019775">
    <property type="entry name" value="WD40_repeat_CS"/>
</dbReference>
<dbReference type="InterPro" id="IPR036322">
    <property type="entry name" value="WD40_repeat_dom_sf"/>
</dbReference>
<reference evidence="5" key="1">
    <citation type="submission" date="2022-10" db="EMBL/GenBank/DDBJ databases">
        <authorList>
            <person name="Chen Y."/>
            <person name="Dougan E. K."/>
            <person name="Chan C."/>
            <person name="Rhodes N."/>
            <person name="Thang M."/>
        </authorList>
    </citation>
    <scope>NUCLEOTIDE SEQUENCE</scope>
</reference>
<dbReference type="PROSITE" id="PS50082">
    <property type="entry name" value="WD_REPEATS_2"/>
    <property type="match status" value="5"/>
</dbReference>
<evidence type="ECO:0000256" key="1">
    <source>
        <dbReference type="ARBA" id="ARBA00022574"/>
    </source>
</evidence>
<dbReference type="Pfam" id="PF00400">
    <property type="entry name" value="WD40"/>
    <property type="match status" value="5"/>
</dbReference>
<evidence type="ECO:0000313" key="7">
    <source>
        <dbReference type="Proteomes" id="UP001152797"/>
    </source>
</evidence>
<comment type="caution">
    <text evidence="5">The sequence shown here is derived from an EMBL/GenBank/DDBJ whole genome shotgun (WGS) entry which is preliminary data.</text>
</comment>
<dbReference type="InterPro" id="IPR020472">
    <property type="entry name" value="WD40_PAC1"/>
</dbReference>
<dbReference type="PROSITE" id="PS50294">
    <property type="entry name" value="WD_REPEATS_REGION"/>
    <property type="match status" value="3"/>
</dbReference>
<sequence length="505" mass="55865">MEPSQSNQHLGELEKLEKSYSDLAQKLHKPTNVKYALMWEFGSILQNCLPQGLGSEASWLDALRTLFRKKESKRCSATARKELGHLRRQANKQRWICWESDAAGVEVEVAMLSGRSWRFIIGDTAKGSEVKERLAELSGIHFTELSLLCDGVQVQDSEVLLVSYTVPLQKPWPQLQLLRIFRPFALSCSTDCTLKMWDLEKGTCATTLRGHGDGVMSVAVDWKSRYAVSGSHDCTLRIWDLDHGICVQAIPVAEHAAFCIEFDHGAHRILTGSWDKNVKLWDSELAVCVATFTSHTKTVKTVRLHWPSRRAISGSSDGTLKLWNLDAVDDEACVMTFEHGEEVWSADVDWGSSRVLSGAMDGSIGYWNLQTGLRLATLAGHRDAVSCVALRCSEGKALSGAWDRTIRLWDLQDAVCQAVLQNGYAVTTMSVDWVHHVALVGSQEAMKVWNIDTRICEQVLGGHLDDGPKAYSSSGSPTTPVSVGHNEAVSCLVMNSPDNFCSEAD</sequence>
<dbReference type="OrthoDB" id="435160at2759"/>
<dbReference type="PANTHER" id="PTHR22847">
    <property type="entry name" value="WD40 REPEAT PROTEIN"/>
    <property type="match status" value="1"/>
</dbReference>
<protein>
    <submittedName>
        <fullName evidence="6">Vegetative incompatibility protein HET-E-1</fullName>
    </submittedName>
</protein>
<dbReference type="PRINTS" id="PR00320">
    <property type="entry name" value="GPROTEINBRPT"/>
</dbReference>
<dbReference type="InterPro" id="IPR001680">
    <property type="entry name" value="WD40_rpt"/>
</dbReference>
<feature type="repeat" description="WD" evidence="3">
    <location>
        <begin position="292"/>
        <end position="326"/>
    </location>
</feature>
<evidence type="ECO:0000256" key="3">
    <source>
        <dbReference type="PROSITE-ProRule" id="PRU00221"/>
    </source>
</evidence>
<feature type="repeat" description="WD" evidence="3">
    <location>
        <begin position="208"/>
        <end position="249"/>
    </location>
</feature>
<dbReference type="EMBL" id="CAMXCT010000297">
    <property type="protein sequence ID" value="CAI3976795.1"/>
    <property type="molecule type" value="Genomic_DNA"/>
</dbReference>
<dbReference type="PROSITE" id="PS50053">
    <property type="entry name" value="UBIQUITIN_2"/>
    <property type="match status" value="1"/>
</dbReference>
<dbReference type="PROSITE" id="PS00678">
    <property type="entry name" value="WD_REPEATS_1"/>
    <property type="match status" value="3"/>
</dbReference>
<evidence type="ECO:0000256" key="2">
    <source>
        <dbReference type="ARBA" id="ARBA00022737"/>
    </source>
</evidence>
<name>A0A9P1BQ74_9DINO</name>
<keyword evidence="1 3" id="KW-0853">WD repeat</keyword>
<feature type="repeat" description="WD" evidence="3">
    <location>
        <begin position="336"/>
        <end position="377"/>
    </location>
</feature>
<dbReference type="PANTHER" id="PTHR22847:SF637">
    <property type="entry name" value="WD REPEAT DOMAIN 5B"/>
    <property type="match status" value="1"/>
</dbReference>
<dbReference type="SUPFAM" id="SSF50978">
    <property type="entry name" value="WD40 repeat-like"/>
    <property type="match status" value="1"/>
</dbReference>
<feature type="repeat" description="WD" evidence="3">
    <location>
        <begin position="378"/>
        <end position="419"/>
    </location>
</feature>
<feature type="repeat" description="WD" evidence="3">
    <location>
        <begin position="260"/>
        <end position="282"/>
    </location>
</feature>
<accession>A0A9P1BQ74</accession>
<gene>
    <name evidence="5" type="ORF">C1SCF055_LOCUS4990</name>
</gene>
<evidence type="ECO:0000259" key="4">
    <source>
        <dbReference type="PROSITE" id="PS50053"/>
    </source>
</evidence>
<dbReference type="EMBL" id="CAMXCT020000297">
    <property type="protein sequence ID" value="CAL1130170.1"/>
    <property type="molecule type" value="Genomic_DNA"/>
</dbReference>
<dbReference type="InterPro" id="IPR000626">
    <property type="entry name" value="Ubiquitin-like_dom"/>
</dbReference>
<dbReference type="AlphaFoldDB" id="A0A9P1BQ74"/>
<dbReference type="GO" id="GO:1990234">
    <property type="term" value="C:transferase complex"/>
    <property type="evidence" value="ECO:0007669"/>
    <property type="project" value="UniProtKB-ARBA"/>
</dbReference>
<proteinExistence type="predicted"/>
<organism evidence="5">
    <name type="scientific">Cladocopium goreaui</name>
    <dbReference type="NCBI Taxonomy" id="2562237"/>
    <lineage>
        <taxon>Eukaryota</taxon>
        <taxon>Sar</taxon>
        <taxon>Alveolata</taxon>
        <taxon>Dinophyceae</taxon>
        <taxon>Suessiales</taxon>
        <taxon>Symbiodiniaceae</taxon>
        <taxon>Cladocopium</taxon>
    </lineage>
</organism>